<dbReference type="InterPro" id="IPR049691">
    <property type="entry name" value="Daptide_aminotransferase"/>
</dbReference>
<evidence type="ECO:0000313" key="5">
    <source>
        <dbReference type="Proteomes" id="UP001595955"/>
    </source>
</evidence>
<dbReference type="RefSeq" id="WP_122824612.1">
    <property type="nucleotide sequence ID" value="NZ_CP033325.1"/>
</dbReference>
<evidence type="ECO:0000256" key="1">
    <source>
        <dbReference type="ARBA" id="ARBA00008954"/>
    </source>
</evidence>
<comment type="similarity">
    <text evidence="1 3">Belongs to the class-III pyridoxal-phosphate-dependent aminotransferase family.</text>
</comment>
<accession>A0ABV9DD17</accession>
<dbReference type="Gene3D" id="3.40.640.10">
    <property type="entry name" value="Type I PLP-dependent aspartate aminotransferase-like (Major domain)"/>
    <property type="match status" value="1"/>
</dbReference>
<dbReference type="PANTHER" id="PTHR43094">
    <property type="entry name" value="AMINOTRANSFERASE"/>
    <property type="match status" value="1"/>
</dbReference>
<dbReference type="PIRSF" id="PIRSF000521">
    <property type="entry name" value="Transaminase_4ab_Lys_Orn"/>
    <property type="match status" value="1"/>
</dbReference>
<organism evidence="4 5">
    <name type="scientific">Georgenia faecalis</name>
    <dbReference type="NCBI Taxonomy" id="2483799"/>
    <lineage>
        <taxon>Bacteria</taxon>
        <taxon>Bacillati</taxon>
        <taxon>Actinomycetota</taxon>
        <taxon>Actinomycetes</taxon>
        <taxon>Micrococcales</taxon>
        <taxon>Bogoriellaceae</taxon>
        <taxon>Georgenia</taxon>
    </lineage>
</organism>
<dbReference type="InterPro" id="IPR049704">
    <property type="entry name" value="Aminotrans_3_PPA_site"/>
</dbReference>
<comment type="caution">
    <text evidence="4">The sequence shown here is derived from an EMBL/GenBank/DDBJ whole genome shotgun (WGS) entry which is preliminary data.</text>
</comment>
<name>A0ABV9DD17_9MICO</name>
<dbReference type="GO" id="GO:0008483">
    <property type="term" value="F:transaminase activity"/>
    <property type="evidence" value="ECO:0007669"/>
    <property type="project" value="UniProtKB-KW"/>
</dbReference>
<reference evidence="5" key="1">
    <citation type="journal article" date="2019" name="Int. J. Syst. Evol. Microbiol.">
        <title>The Global Catalogue of Microorganisms (GCM) 10K type strain sequencing project: providing services to taxonomists for standard genome sequencing and annotation.</title>
        <authorList>
            <consortium name="The Broad Institute Genomics Platform"/>
            <consortium name="The Broad Institute Genome Sequencing Center for Infectious Disease"/>
            <person name="Wu L."/>
            <person name="Ma J."/>
        </authorList>
    </citation>
    <scope>NUCLEOTIDE SEQUENCE [LARGE SCALE GENOMIC DNA]</scope>
    <source>
        <strain evidence="5">JCM 3369</strain>
    </source>
</reference>
<dbReference type="Pfam" id="PF00202">
    <property type="entry name" value="Aminotran_3"/>
    <property type="match status" value="1"/>
</dbReference>
<dbReference type="InterPro" id="IPR015421">
    <property type="entry name" value="PyrdxlP-dep_Trfase_major"/>
</dbReference>
<evidence type="ECO:0000313" key="4">
    <source>
        <dbReference type="EMBL" id="MFC4556173.1"/>
    </source>
</evidence>
<keyword evidence="2 3" id="KW-0663">Pyridoxal phosphate</keyword>
<evidence type="ECO:0000256" key="3">
    <source>
        <dbReference type="RuleBase" id="RU003560"/>
    </source>
</evidence>
<keyword evidence="4" id="KW-0032">Aminotransferase</keyword>
<dbReference type="SUPFAM" id="SSF53383">
    <property type="entry name" value="PLP-dependent transferases"/>
    <property type="match status" value="1"/>
</dbReference>
<keyword evidence="4" id="KW-0808">Transferase</keyword>
<sequence length="438" mass="46214">MNDQSRRSALWPALVAPADHGRSDLCATGARGVRVRYDDGTERLCGTSGLWNTPLGYGNEAITQAAAAALTDASYLGVFRYENAYARRAADALVEVAGPAHYQRVMFSTSGGAANDLVTKIVRHYQLVAGRPRRAVVVGLRSSYHGLTFGSFALTGDDLGQALYRVDQRYVRHVTPNRIDELDELMRRQGDQIAAVVVEPVLGTGALPLERAFVDRLLAHRRTHGYLLVADEVATGFGRTGPFFASAAWSEQPDLLVTSKGLTNGTMAAAAVLLGTEVAEALEGVGAVVSHAETQAGTPPTCAAILATLAEFTRLDAIARGHALGASLDARLARLVEAHPLLESTTGVGLFRALRVRTPQGAALPDAEVPALVGAVRAEGAVVHPGPAGIQLLPALVYTEDELDELVDAVARGLDRYADATRREGPAGLRPALVAVAP</sequence>
<dbReference type="Gene3D" id="3.90.1150.10">
    <property type="entry name" value="Aspartate Aminotransferase, domain 1"/>
    <property type="match status" value="1"/>
</dbReference>
<keyword evidence="5" id="KW-1185">Reference proteome</keyword>
<proteinExistence type="inferred from homology"/>
<evidence type="ECO:0000256" key="2">
    <source>
        <dbReference type="ARBA" id="ARBA00022898"/>
    </source>
</evidence>
<dbReference type="InterPro" id="IPR015422">
    <property type="entry name" value="PyrdxlP-dep_Trfase_small"/>
</dbReference>
<dbReference type="InterPro" id="IPR015424">
    <property type="entry name" value="PyrdxlP-dep_Trfase"/>
</dbReference>
<protein>
    <submittedName>
        <fullName evidence="4">Daptide-type RiPP biosynthesis aminotransferase</fullName>
    </submittedName>
</protein>
<gene>
    <name evidence="4" type="primary">mpaD</name>
    <name evidence="4" type="ORF">ACFO3F_13015</name>
</gene>
<dbReference type="EMBL" id="JBHSGF010000009">
    <property type="protein sequence ID" value="MFC4556173.1"/>
    <property type="molecule type" value="Genomic_DNA"/>
</dbReference>
<dbReference type="PANTHER" id="PTHR43094:SF1">
    <property type="entry name" value="AMINOTRANSFERASE CLASS-III"/>
    <property type="match status" value="1"/>
</dbReference>
<dbReference type="PROSITE" id="PS00600">
    <property type="entry name" value="AA_TRANSFER_CLASS_3"/>
    <property type="match status" value="1"/>
</dbReference>
<dbReference type="Proteomes" id="UP001595955">
    <property type="component" value="Unassembled WGS sequence"/>
</dbReference>
<dbReference type="NCBIfam" id="NF041821">
    <property type="entry name" value="daptide_amino"/>
    <property type="match status" value="1"/>
</dbReference>
<dbReference type="InterPro" id="IPR005814">
    <property type="entry name" value="Aminotrans_3"/>
</dbReference>